<accession>A0A0C2GU14</accession>
<name>A0A0C2GU14_9BILA</name>
<keyword evidence="1" id="KW-0863">Zinc-finger</keyword>
<proteinExistence type="predicted"/>
<dbReference type="InterPro" id="IPR028150">
    <property type="entry name" value="Lustrin_cystein"/>
</dbReference>
<keyword evidence="1" id="KW-0479">Metal-binding</keyword>
<feature type="domain" description="C3H1-type" evidence="2">
    <location>
        <begin position="851"/>
        <end position="879"/>
    </location>
</feature>
<keyword evidence="1" id="KW-0862">Zinc</keyword>
<dbReference type="PANTHER" id="PTHR46339:SF15">
    <property type="entry name" value="CC DOMAIN-CONTAINING PROTEIN"/>
    <property type="match status" value="1"/>
</dbReference>
<reference evidence="3 4" key="1">
    <citation type="submission" date="2013-12" db="EMBL/GenBank/DDBJ databases">
        <title>Draft genome of the parsitic nematode Ancylostoma duodenale.</title>
        <authorList>
            <person name="Mitreva M."/>
        </authorList>
    </citation>
    <scope>NUCLEOTIDE SEQUENCE [LARGE SCALE GENOMIC DNA]</scope>
    <source>
        <strain evidence="3 4">Zhejiang</strain>
    </source>
</reference>
<dbReference type="Pfam" id="PF14625">
    <property type="entry name" value="Lustrin_cystein"/>
    <property type="match status" value="13"/>
</dbReference>
<dbReference type="EMBL" id="KN729283">
    <property type="protein sequence ID" value="KIH62474.1"/>
    <property type="molecule type" value="Genomic_DNA"/>
</dbReference>
<evidence type="ECO:0000256" key="1">
    <source>
        <dbReference type="PROSITE-ProRule" id="PRU00723"/>
    </source>
</evidence>
<dbReference type="AlphaFoldDB" id="A0A0C2GU14"/>
<feature type="zinc finger region" description="C3H1-type" evidence="1">
    <location>
        <begin position="851"/>
        <end position="879"/>
    </location>
</feature>
<sequence>MEEDHERLCGVEGRLLKGTAFHLPIVGGTTINTYVGEQGNRLVQCTSDDECLPPSQCHTTGYCCMIALNQEPPPVGCPIGTRPLVNSSGVELTCSPSMPDSCPGGALCYTDTLTNVKRCCGNDPGQGCPSGSRALLTTDEKPLLCTPGRAGAICPSGALCQWSHLIDRYQCCEPDNGCPRHQTPQKTEFGMLSCIPGGTPCPNGGGCHFNFWTASYQCCSLDAADLCPAGQVPFLAQSNGEPKSCKRNLDCPSGYHCGENRVCCGMPGACPTNHQAAQDKYGRLSACTSRNGNTCPSGSQCMDTSTFSQRLCCEQIEYTCPGYSTPYPSSRFPQKCNIMETWSCGDKQCMPSNIPNVHICCQSDIIRQRDVNPCPAGWTLNNNILTPLLRSAIGALILKPESSSFEAQQESALQTQIPAPKVFRASRRRRTAGYAVLIRGAQAQFSCPLPGQQPVRSVDGGNQFCTKPGQRGDCPQRALCLSSGNSPNLYICCYSAAFQVTPICPNNGIPQPASFGENYKSCSIASLDDCDSGFSCVRSANDYSVRLCCTTGQLQQQQPICPRQGVLLTERGKPVYCTMSLPLSCPKEYSCQQAIGSLATFVCCSTASSAQACPAPYSAAIDGEGNQIYCSPSSLTDCPGGSSCMESTQDASLHLCCRKDEVPRVCPKNQNALLTSTGSVQFCNAPGLPCTQEGYTCQWSAPLSQYVCCGRELVPAYCADGRSTYEQISGETYSCNPLVFPSSCPVGYECDLSTVSGISVCCAVEAVTTTTLAPILPPITEPEPSIGLQCPDGWNPYRNDLGFQPRSCSGVLDMSCPIGYTCAPSAVVGNHVCCRLATSMRCLTGDTFLSNTFPRLCNRYRPNECPRGYTCQQSSHPTISICCGTGLSVDRPLCPSGREPALLNGYVRSCPGEGSSDGCPSGHTCQRATNGLLVCCSRYGQLSQIAIFLEKRNFHSGTYFPSSALKLSFE</sequence>
<protein>
    <recommendedName>
        <fullName evidence="2">C3H1-type domain-containing protein</fullName>
    </recommendedName>
</protein>
<dbReference type="SMART" id="SM00289">
    <property type="entry name" value="WR1"/>
    <property type="match status" value="15"/>
</dbReference>
<evidence type="ECO:0000259" key="2">
    <source>
        <dbReference type="PROSITE" id="PS50103"/>
    </source>
</evidence>
<gene>
    <name evidence="3" type="ORF">ANCDUO_07242</name>
</gene>
<dbReference type="Proteomes" id="UP000054047">
    <property type="component" value="Unassembled WGS sequence"/>
</dbReference>
<dbReference type="PROSITE" id="PS50103">
    <property type="entry name" value="ZF_C3H1"/>
    <property type="match status" value="1"/>
</dbReference>
<dbReference type="InterPro" id="IPR053014">
    <property type="entry name" value="Cuticle_assoc_divergent"/>
</dbReference>
<dbReference type="OrthoDB" id="5776602at2759"/>
<keyword evidence="4" id="KW-1185">Reference proteome</keyword>
<evidence type="ECO:0000313" key="4">
    <source>
        <dbReference type="Proteomes" id="UP000054047"/>
    </source>
</evidence>
<dbReference type="PANTHER" id="PTHR46339">
    <property type="entry name" value="PROTEIN CBG15282-RELATED"/>
    <property type="match status" value="1"/>
</dbReference>
<organism evidence="3 4">
    <name type="scientific">Ancylostoma duodenale</name>
    <dbReference type="NCBI Taxonomy" id="51022"/>
    <lineage>
        <taxon>Eukaryota</taxon>
        <taxon>Metazoa</taxon>
        <taxon>Ecdysozoa</taxon>
        <taxon>Nematoda</taxon>
        <taxon>Chromadorea</taxon>
        <taxon>Rhabditida</taxon>
        <taxon>Rhabditina</taxon>
        <taxon>Rhabditomorpha</taxon>
        <taxon>Strongyloidea</taxon>
        <taxon>Ancylostomatidae</taxon>
        <taxon>Ancylostomatinae</taxon>
        <taxon>Ancylostoma</taxon>
    </lineage>
</organism>
<evidence type="ECO:0000313" key="3">
    <source>
        <dbReference type="EMBL" id="KIH62474.1"/>
    </source>
</evidence>
<dbReference type="GO" id="GO:0008270">
    <property type="term" value="F:zinc ion binding"/>
    <property type="evidence" value="ECO:0007669"/>
    <property type="project" value="UniProtKB-KW"/>
</dbReference>
<dbReference type="InterPro" id="IPR006150">
    <property type="entry name" value="Cys_repeat_1"/>
</dbReference>
<dbReference type="InterPro" id="IPR000571">
    <property type="entry name" value="Znf_CCCH"/>
</dbReference>